<dbReference type="AlphaFoldDB" id="A0A0E9RFR7"/>
<keyword evidence="1" id="KW-0472">Membrane</keyword>
<reference evidence="2" key="2">
    <citation type="journal article" date="2015" name="Fish Shellfish Immunol.">
        <title>Early steps in the European eel (Anguilla anguilla)-Vibrio vulnificus interaction in the gills: Role of the RtxA13 toxin.</title>
        <authorList>
            <person name="Callol A."/>
            <person name="Pajuelo D."/>
            <person name="Ebbesson L."/>
            <person name="Teles M."/>
            <person name="MacKenzie S."/>
            <person name="Amaro C."/>
        </authorList>
    </citation>
    <scope>NUCLEOTIDE SEQUENCE</scope>
</reference>
<evidence type="ECO:0000256" key="1">
    <source>
        <dbReference type="SAM" id="Phobius"/>
    </source>
</evidence>
<reference evidence="2" key="1">
    <citation type="submission" date="2014-11" db="EMBL/GenBank/DDBJ databases">
        <authorList>
            <person name="Amaro Gonzalez C."/>
        </authorList>
    </citation>
    <scope>NUCLEOTIDE SEQUENCE</scope>
</reference>
<accession>A0A0E9RFR7</accession>
<feature type="transmembrane region" description="Helical" evidence="1">
    <location>
        <begin position="20"/>
        <end position="38"/>
    </location>
</feature>
<sequence length="39" mass="4514">MSLSQTCSSLNIKSIFHIETIGYVWVLCIIINFVRSFYS</sequence>
<keyword evidence="1" id="KW-0812">Transmembrane</keyword>
<keyword evidence="1" id="KW-1133">Transmembrane helix</keyword>
<protein>
    <submittedName>
        <fullName evidence="2">Uncharacterized protein</fullName>
    </submittedName>
</protein>
<evidence type="ECO:0000313" key="2">
    <source>
        <dbReference type="EMBL" id="JAH27981.1"/>
    </source>
</evidence>
<name>A0A0E9RFR7_ANGAN</name>
<proteinExistence type="predicted"/>
<dbReference type="EMBL" id="GBXM01080596">
    <property type="protein sequence ID" value="JAH27981.1"/>
    <property type="molecule type" value="Transcribed_RNA"/>
</dbReference>
<organism evidence="2">
    <name type="scientific">Anguilla anguilla</name>
    <name type="common">European freshwater eel</name>
    <name type="synonym">Muraena anguilla</name>
    <dbReference type="NCBI Taxonomy" id="7936"/>
    <lineage>
        <taxon>Eukaryota</taxon>
        <taxon>Metazoa</taxon>
        <taxon>Chordata</taxon>
        <taxon>Craniata</taxon>
        <taxon>Vertebrata</taxon>
        <taxon>Euteleostomi</taxon>
        <taxon>Actinopterygii</taxon>
        <taxon>Neopterygii</taxon>
        <taxon>Teleostei</taxon>
        <taxon>Anguilliformes</taxon>
        <taxon>Anguillidae</taxon>
        <taxon>Anguilla</taxon>
    </lineage>
</organism>